<organism evidence="4 5">
    <name type="scientific">Arthrobacter ginsengisoli</name>
    <dbReference type="NCBI Taxonomy" id="1356565"/>
    <lineage>
        <taxon>Bacteria</taxon>
        <taxon>Bacillati</taxon>
        <taxon>Actinomycetota</taxon>
        <taxon>Actinomycetes</taxon>
        <taxon>Micrococcales</taxon>
        <taxon>Micrococcaceae</taxon>
        <taxon>Arthrobacter</taxon>
    </lineage>
</organism>
<dbReference type="Pfam" id="PF05572">
    <property type="entry name" value="Peptidase_M43"/>
    <property type="match status" value="1"/>
</dbReference>
<dbReference type="SUPFAM" id="SSF55486">
    <property type="entry name" value="Metalloproteases ('zincins'), catalytic domain"/>
    <property type="match status" value="2"/>
</dbReference>
<evidence type="ECO:0000313" key="5">
    <source>
        <dbReference type="Proteomes" id="UP001252243"/>
    </source>
</evidence>
<evidence type="ECO:0000259" key="3">
    <source>
        <dbReference type="Pfam" id="PF05572"/>
    </source>
</evidence>
<dbReference type="Gene3D" id="2.115.10.10">
    <property type="entry name" value="Tachylectin 2"/>
    <property type="match status" value="3"/>
</dbReference>
<protein>
    <recommendedName>
        <fullName evidence="3">Peptidase M43 pregnancy-associated plasma-A domain-containing protein</fullName>
    </recommendedName>
</protein>
<gene>
    <name evidence="4" type="ORF">J2X01_003724</name>
</gene>
<evidence type="ECO:0000256" key="1">
    <source>
        <dbReference type="ARBA" id="ARBA00022729"/>
    </source>
</evidence>
<comment type="caution">
    <text evidence="4">The sequence shown here is derived from an EMBL/GenBank/DDBJ whole genome shotgun (WGS) entry which is preliminary data.</text>
</comment>
<dbReference type="InterPro" id="IPR024079">
    <property type="entry name" value="MetalloPept_cat_dom_sf"/>
</dbReference>
<dbReference type="Proteomes" id="UP001252243">
    <property type="component" value="Unassembled WGS sequence"/>
</dbReference>
<proteinExistence type="predicted"/>
<dbReference type="InterPro" id="IPR028994">
    <property type="entry name" value="Integrin_alpha_N"/>
</dbReference>
<reference evidence="4 5" key="1">
    <citation type="submission" date="2023-07" db="EMBL/GenBank/DDBJ databases">
        <title>Sorghum-associated microbial communities from plants grown in Nebraska, USA.</title>
        <authorList>
            <person name="Schachtman D."/>
        </authorList>
    </citation>
    <scope>NUCLEOTIDE SEQUENCE [LARGE SCALE GENOMIC DNA]</scope>
    <source>
        <strain evidence="4 5">BE167</strain>
    </source>
</reference>
<feature type="compositionally biased region" description="Polar residues" evidence="2">
    <location>
        <begin position="15"/>
        <end position="25"/>
    </location>
</feature>
<evidence type="ECO:0000256" key="2">
    <source>
        <dbReference type="SAM" id="MobiDB-lite"/>
    </source>
</evidence>
<sequence length="895" mass="94694">MTSPEPLFTEVIGGSNPTSSASVESASIHGKKGAEQGHAATEAYSLTRSGDIKVKLVMVQLADRTATIPEADARAAVSTSSEYWQAMSNGRLSMSVDSVENRSSKATSTQSYSSMMNTIAAEIGWVPSSYTALVVFVSTPTLSDGAYGAGWSYNGTSGRVLMPLPATLTKSVLTHEFGHVLGLMHANRLRCGDGAVDTASNADGSFANGSCSVEEYKDNLDLMGVSQTSQPVVSSPIYEFGGFGAGNEVRNLGKAVGRNSYELKAWGSADASRAVKFTDPISGEAYNLELRLPVGNDAATAVSGNRGVKVVQAYGAGSIALQPSTTTFNGYYSYNQTWQPGQSFKTHAGTKVTIDWISNSGAGITIDALPAAKPLLVAPGDFNGDGIADLIQRKVNGELWLYPGDGTGRSRAGQRIGTGWEIYTSILGTGDFNGDGRNDLVARKFDGSLWFYAGTGTVAAGSEGYLGAVKIGDFGWETFDSLLGVRDFDGDGKPDILARRPDGVLVLYPGMGTGRPGTPREIDYGWEIFDQLIPIQDFNGDGTNDLAARRPDGSLWLYSNSGAAKLIQPQQIGTGWGIYATIVGTGDANGDRTADFVASQADGNVFFYAGTAMRDEGYGSARKIGDFGWDAFDSLTTIEDFNGDKFADLLARKPDGTLWFYPGNGNGAYGVPRKIGLGGWDVFNALVSVRDFTGDGKNDLIARKPDGSLWIYPGTGRVDAGDPGYTSPKKIGTAGWNAFTALTGTGDFNGDGKNDLVARKSDGSLWLYRGTGTVSASNEGYTAPIKIGDYGWEVFNQLFGVGDFNADGKNDVLARKFDGTLWMYPGDGKGKLTTPRRIGTGWNVFDTVLAAGKLNADGFPDLVARQPNGSLWAYSGTGMQPNEGYLARIFAGSVS</sequence>
<dbReference type="PANTHER" id="PTHR46580">
    <property type="entry name" value="SENSOR KINASE-RELATED"/>
    <property type="match status" value="1"/>
</dbReference>
<dbReference type="Gene3D" id="3.40.390.10">
    <property type="entry name" value="Collagenase (Catalytic Domain)"/>
    <property type="match status" value="1"/>
</dbReference>
<feature type="domain" description="Peptidase M43 pregnancy-associated plasma-A" evidence="3">
    <location>
        <begin position="168"/>
        <end position="203"/>
    </location>
</feature>
<dbReference type="SUPFAM" id="SSF69318">
    <property type="entry name" value="Integrin alpha N-terminal domain"/>
    <property type="match status" value="1"/>
</dbReference>
<keyword evidence="1" id="KW-0732">Signal</keyword>
<feature type="region of interest" description="Disordered" evidence="2">
    <location>
        <begin position="1"/>
        <end position="37"/>
    </location>
</feature>
<dbReference type="PANTHER" id="PTHR46580:SF4">
    <property type="entry name" value="ATP_GTP-BINDING PROTEIN"/>
    <property type="match status" value="1"/>
</dbReference>
<dbReference type="Pfam" id="PF13517">
    <property type="entry name" value="FG-GAP_3"/>
    <property type="match status" value="4"/>
</dbReference>
<dbReference type="RefSeq" id="WP_310060766.1">
    <property type="nucleotide sequence ID" value="NZ_JAVDVQ010000022.1"/>
</dbReference>
<accession>A0ABU1UH01</accession>
<dbReference type="InterPro" id="IPR008754">
    <property type="entry name" value="Peptidase_M43"/>
</dbReference>
<name>A0ABU1UH01_9MICC</name>
<evidence type="ECO:0000313" key="4">
    <source>
        <dbReference type="EMBL" id="MDR7084415.1"/>
    </source>
</evidence>
<dbReference type="InterPro" id="IPR013517">
    <property type="entry name" value="FG-GAP"/>
</dbReference>
<dbReference type="EMBL" id="JAVDVQ010000022">
    <property type="protein sequence ID" value="MDR7084415.1"/>
    <property type="molecule type" value="Genomic_DNA"/>
</dbReference>
<keyword evidence="5" id="KW-1185">Reference proteome</keyword>